<dbReference type="RefSeq" id="WP_160364970.1">
    <property type="nucleotide sequence ID" value="NZ_JACEIB010000001.1"/>
</dbReference>
<evidence type="ECO:0000313" key="2">
    <source>
        <dbReference type="Proteomes" id="UP000570166"/>
    </source>
</evidence>
<keyword evidence="2" id="KW-1185">Reference proteome</keyword>
<comment type="caution">
    <text evidence="1">The sequence shown here is derived from an EMBL/GenBank/DDBJ whole genome shotgun (WGS) entry which is preliminary data.</text>
</comment>
<reference evidence="1 2" key="1">
    <citation type="submission" date="2020-07" db="EMBL/GenBank/DDBJ databases">
        <authorList>
            <person name="Sun Q."/>
        </authorList>
    </citation>
    <scope>NUCLEOTIDE SEQUENCE [LARGE SCALE GENOMIC DNA]</scope>
    <source>
        <strain evidence="1 2">CGMCC 1.13654</strain>
    </source>
</reference>
<organism evidence="1 2">
    <name type="scientific">Sphingomonas chungangi</name>
    <dbReference type="NCBI Taxonomy" id="2683589"/>
    <lineage>
        <taxon>Bacteria</taxon>
        <taxon>Pseudomonadati</taxon>
        <taxon>Pseudomonadota</taxon>
        <taxon>Alphaproteobacteria</taxon>
        <taxon>Sphingomonadales</taxon>
        <taxon>Sphingomonadaceae</taxon>
        <taxon>Sphingomonas</taxon>
    </lineage>
</organism>
<name>A0A838L066_9SPHN</name>
<protein>
    <submittedName>
        <fullName evidence="1">Uncharacterized protein</fullName>
    </submittedName>
</protein>
<dbReference type="Proteomes" id="UP000570166">
    <property type="component" value="Unassembled WGS sequence"/>
</dbReference>
<dbReference type="EMBL" id="JACEIB010000001">
    <property type="protein sequence ID" value="MBA2932893.1"/>
    <property type="molecule type" value="Genomic_DNA"/>
</dbReference>
<accession>A0A838L066</accession>
<dbReference type="AlphaFoldDB" id="A0A838L066"/>
<evidence type="ECO:0000313" key="1">
    <source>
        <dbReference type="EMBL" id="MBA2932893.1"/>
    </source>
</evidence>
<gene>
    <name evidence="1" type="ORF">HZF05_02170</name>
</gene>
<sequence>MKIPVPWNEQAVLVHHVAAASRRISGEGTLRQMVERAAGIPITEWTQYTIFLPDRRVAPFDYGAEEFTGLITARSA</sequence>
<proteinExistence type="predicted"/>